<keyword evidence="1" id="KW-0472">Membrane</keyword>
<evidence type="ECO:0000256" key="1">
    <source>
        <dbReference type="SAM" id="Phobius"/>
    </source>
</evidence>
<comment type="caution">
    <text evidence="2">The sequence shown here is derived from an EMBL/GenBank/DDBJ whole genome shotgun (WGS) entry which is preliminary data.</text>
</comment>
<evidence type="ECO:0000313" key="3">
    <source>
        <dbReference type="Proteomes" id="UP001456524"/>
    </source>
</evidence>
<feature type="transmembrane region" description="Helical" evidence="1">
    <location>
        <begin position="384"/>
        <end position="405"/>
    </location>
</feature>
<dbReference type="EMBL" id="JBBWUH010000003">
    <property type="protein sequence ID" value="KAK8174259.1"/>
    <property type="molecule type" value="Genomic_DNA"/>
</dbReference>
<organism evidence="2 3">
    <name type="scientific">Phyllosticta citrichinensis</name>
    <dbReference type="NCBI Taxonomy" id="1130410"/>
    <lineage>
        <taxon>Eukaryota</taxon>
        <taxon>Fungi</taxon>
        <taxon>Dikarya</taxon>
        <taxon>Ascomycota</taxon>
        <taxon>Pezizomycotina</taxon>
        <taxon>Dothideomycetes</taxon>
        <taxon>Dothideomycetes incertae sedis</taxon>
        <taxon>Botryosphaeriales</taxon>
        <taxon>Phyllostictaceae</taxon>
        <taxon>Phyllosticta</taxon>
    </lineage>
</organism>
<accession>A0ABR1Y0Z0</accession>
<keyword evidence="3" id="KW-1185">Reference proteome</keyword>
<dbReference type="Proteomes" id="UP001456524">
    <property type="component" value="Unassembled WGS sequence"/>
</dbReference>
<feature type="transmembrane region" description="Helical" evidence="1">
    <location>
        <begin position="359"/>
        <end position="377"/>
    </location>
</feature>
<sequence length="430" mass="47083">MDSLASFANSHLTTLPDPAFSIGHDGHLRHHFVLFPKVPYSSSNYTNSRYTTYRTDTLPQPIRNHPIWTIHIRAQEGPIDMLIHEAIEPAVWPLLRNTANMRQSFDYPHGLLAARSMCFRLTNTSTVADQPTKAPSQRIHIVVPRLAPHEWNRIYRIYRYPRATADEDSGVARAFPHLSTGAVLRGEYLVRGAVVAPTAPLAPFGDKTIAAYDGFADQRGVRLPRSTVDACRTWARVALWHEQRGRSSDSTKGDSPDPLPLRPADLDIDAALRGSWHRSVSAGLESAFPLMTEKDDERSRFWAAIDAVASNCGVQLFLFFALPALAVDVVARGSFKIVDDAVPALAEAAADFWATVKEVWAFGVAVFGVVVYVLEACAAIARVVVLIGLGVAALVLGALTAGGLMRLLGGLMRFLESAEPFGFFVDLSLS</sequence>
<keyword evidence="1" id="KW-0812">Transmembrane</keyword>
<gene>
    <name evidence="2" type="ORF">IWX90DRAFT_500627</name>
</gene>
<keyword evidence="1" id="KW-1133">Transmembrane helix</keyword>
<reference evidence="2 3" key="1">
    <citation type="journal article" date="2022" name="G3 (Bethesda)">
        <title>Enemy or ally: a genomic approach to elucidate the lifestyle of Phyllosticta citrichinaensis.</title>
        <authorList>
            <person name="Buijs V.A."/>
            <person name="Groenewald J.Z."/>
            <person name="Haridas S."/>
            <person name="LaButti K.M."/>
            <person name="Lipzen A."/>
            <person name="Martin F.M."/>
            <person name="Barry K."/>
            <person name="Grigoriev I.V."/>
            <person name="Crous P.W."/>
            <person name="Seidl M.F."/>
        </authorList>
    </citation>
    <scope>NUCLEOTIDE SEQUENCE [LARGE SCALE GENOMIC DNA]</scope>
    <source>
        <strain evidence="2 3">CBS 129764</strain>
    </source>
</reference>
<name>A0ABR1Y0Z0_9PEZI</name>
<evidence type="ECO:0000313" key="2">
    <source>
        <dbReference type="EMBL" id="KAK8174259.1"/>
    </source>
</evidence>
<proteinExistence type="predicted"/>
<protein>
    <submittedName>
        <fullName evidence="2">Uncharacterized protein</fullName>
    </submittedName>
</protein>